<accession>A0A953NAV4</accession>
<feature type="domain" description="Cytochrome c" evidence="5">
    <location>
        <begin position="8"/>
        <end position="92"/>
    </location>
</feature>
<keyword evidence="7" id="KW-1185">Reference proteome</keyword>
<dbReference type="InterPro" id="IPR036909">
    <property type="entry name" value="Cyt_c-like_dom_sf"/>
</dbReference>
<evidence type="ECO:0000256" key="4">
    <source>
        <dbReference type="PROSITE-ProRule" id="PRU00433"/>
    </source>
</evidence>
<dbReference type="Pfam" id="PF00034">
    <property type="entry name" value="Cytochrom_C"/>
    <property type="match status" value="1"/>
</dbReference>
<dbReference type="GO" id="GO:0009055">
    <property type="term" value="F:electron transfer activity"/>
    <property type="evidence" value="ECO:0007669"/>
    <property type="project" value="InterPro"/>
</dbReference>
<keyword evidence="1 4" id="KW-0349">Heme</keyword>
<organism evidence="6 7">
    <name type="scientific">Zwartia hollandica</name>
    <dbReference type="NCBI Taxonomy" id="324606"/>
    <lineage>
        <taxon>Bacteria</taxon>
        <taxon>Pseudomonadati</taxon>
        <taxon>Pseudomonadota</taxon>
        <taxon>Betaproteobacteria</taxon>
        <taxon>Burkholderiales</taxon>
        <taxon>Alcaligenaceae</taxon>
        <taxon>Zwartia</taxon>
    </lineage>
</organism>
<dbReference type="SUPFAM" id="SSF46626">
    <property type="entry name" value="Cytochrome c"/>
    <property type="match status" value="1"/>
</dbReference>
<keyword evidence="3 4" id="KW-0408">Iron</keyword>
<proteinExistence type="predicted"/>
<sequence>MFAATASAQDIQAQRLYAQSLAATCANCHGTNGVSAPGATMPVINQLTSSAMYEQLQAYKTGARTGTIMHQLAKGYTDEQLKIIADVLGKKN</sequence>
<dbReference type="EMBL" id="JAHXRI010000006">
    <property type="protein sequence ID" value="MBZ1349905.1"/>
    <property type="molecule type" value="Genomic_DNA"/>
</dbReference>
<keyword evidence="2 4" id="KW-0479">Metal-binding</keyword>
<name>A0A953NAV4_9BURK</name>
<dbReference type="PROSITE" id="PS51007">
    <property type="entry name" value="CYTC"/>
    <property type="match status" value="1"/>
</dbReference>
<dbReference type="GO" id="GO:0020037">
    <property type="term" value="F:heme binding"/>
    <property type="evidence" value="ECO:0007669"/>
    <property type="project" value="InterPro"/>
</dbReference>
<evidence type="ECO:0000256" key="1">
    <source>
        <dbReference type="ARBA" id="ARBA00022617"/>
    </source>
</evidence>
<evidence type="ECO:0000313" key="6">
    <source>
        <dbReference type="EMBL" id="MBZ1349905.1"/>
    </source>
</evidence>
<reference evidence="6" key="1">
    <citation type="submission" date="2021-07" db="EMBL/GenBank/DDBJ databases">
        <title>New genus and species of the family Alcaligenaceae.</title>
        <authorList>
            <person name="Hahn M.W."/>
        </authorList>
    </citation>
    <scope>NUCLEOTIDE SEQUENCE</scope>
    <source>
        <strain evidence="6">LF4-65</strain>
    </source>
</reference>
<gene>
    <name evidence="6" type="ORF">KZZ10_04540</name>
</gene>
<dbReference type="GO" id="GO:0046872">
    <property type="term" value="F:metal ion binding"/>
    <property type="evidence" value="ECO:0007669"/>
    <property type="project" value="UniProtKB-KW"/>
</dbReference>
<evidence type="ECO:0000256" key="2">
    <source>
        <dbReference type="ARBA" id="ARBA00022723"/>
    </source>
</evidence>
<dbReference type="Proteomes" id="UP000739565">
    <property type="component" value="Unassembled WGS sequence"/>
</dbReference>
<dbReference type="InterPro" id="IPR009056">
    <property type="entry name" value="Cyt_c-like_dom"/>
</dbReference>
<comment type="caution">
    <text evidence="6">The sequence shown here is derived from an EMBL/GenBank/DDBJ whole genome shotgun (WGS) entry which is preliminary data.</text>
</comment>
<protein>
    <submittedName>
        <fullName evidence="6">C-type cytochrome</fullName>
    </submittedName>
</protein>
<evidence type="ECO:0000256" key="3">
    <source>
        <dbReference type="ARBA" id="ARBA00023004"/>
    </source>
</evidence>
<evidence type="ECO:0000259" key="5">
    <source>
        <dbReference type="PROSITE" id="PS51007"/>
    </source>
</evidence>
<dbReference type="AlphaFoldDB" id="A0A953NAV4"/>
<dbReference type="Gene3D" id="1.10.760.10">
    <property type="entry name" value="Cytochrome c-like domain"/>
    <property type="match status" value="1"/>
</dbReference>
<evidence type="ECO:0000313" key="7">
    <source>
        <dbReference type="Proteomes" id="UP000739565"/>
    </source>
</evidence>